<dbReference type="Proteomes" id="UP000057158">
    <property type="component" value="Chromosome"/>
</dbReference>
<organism evidence="1 2">
    <name type="scientific">Desulfuromonas soudanensis</name>
    <dbReference type="NCBI Taxonomy" id="1603606"/>
    <lineage>
        <taxon>Bacteria</taxon>
        <taxon>Pseudomonadati</taxon>
        <taxon>Thermodesulfobacteriota</taxon>
        <taxon>Desulfuromonadia</taxon>
        <taxon>Desulfuromonadales</taxon>
        <taxon>Desulfuromonadaceae</taxon>
        <taxon>Desulfuromonas</taxon>
    </lineage>
</organism>
<dbReference type="EMBL" id="CP010802">
    <property type="protein sequence ID" value="ALC16413.1"/>
    <property type="molecule type" value="Genomic_DNA"/>
</dbReference>
<dbReference type="AlphaFoldDB" id="A0A0M3QFP2"/>
<keyword evidence="2" id="KW-1185">Reference proteome</keyword>
<dbReference type="KEGG" id="des:DSOUD_1635"/>
<dbReference type="OrthoDB" id="5387744at2"/>
<proteinExistence type="predicted"/>
<gene>
    <name evidence="1" type="ORF">DSOUD_1635</name>
</gene>
<protein>
    <submittedName>
        <fullName evidence="1">Uncharacterized protein</fullName>
    </submittedName>
</protein>
<evidence type="ECO:0000313" key="2">
    <source>
        <dbReference type="Proteomes" id="UP000057158"/>
    </source>
</evidence>
<dbReference type="PATRIC" id="fig|1603606.3.peg.1780"/>
<evidence type="ECO:0000313" key="1">
    <source>
        <dbReference type="EMBL" id="ALC16413.1"/>
    </source>
</evidence>
<sequence length="147" mass="15816">MVWFNRAEAKGRGLYLDIHHAETRRNGRETIFALSGTLGDGGFEGEVLVELGSRVEVTFADAWLDPGSLELFFARVPREAVEEGVAEALHSIRFCLADFPALTGVVRNAVVGYRCEDGWIPLGSAAGHGGYSLGVAEAAPSRARRAV</sequence>
<reference evidence="1 2" key="1">
    <citation type="submission" date="2015-07" db="EMBL/GenBank/DDBJ databases">
        <title>Isolation and Genomic Characterization of a Novel Halophilic Metal-Reducing Deltaproteobacterium from the Deep Subsurface.</title>
        <authorList>
            <person name="Badalamenti J.P."/>
            <person name="Summers Z.M."/>
            <person name="Gralnick J.A."/>
            <person name="Bond D.R."/>
        </authorList>
    </citation>
    <scope>NUCLEOTIDE SEQUENCE [LARGE SCALE GENOMIC DNA]</scope>
    <source>
        <strain evidence="1 2">WTL</strain>
    </source>
</reference>
<dbReference type="STRING" id="1603606.DSOUD_1635"/>
<accession>A0A0M3QFP2</accession>
<name>A0A0M3QFP2_9BACT</name>
<dbReference type="RefSeq" id="WP_053550515.1">
    <property type="nucleotide sequence ID" value="NZ_CP010802.1"/>
</dbReference>